<dbReference type="AlphaFoldDB" id="A0AAF0V221"/>
<gene>
    <name evidence="5" type="ORF">MTR67_050455</name>
</gene>
<keyword evidence="6" id="KW-1185">Reference proteome</keyword>
<dbReference type="Proteomes" id="UP001234989">
    <property type="component" value="Chromosome 12"/>
</dbReference>
<dbReference type="GO" id="GO:0061630">
    <property type="term" value="F:ubiquitin protein ligase activity"/>
    <property type="evidence" value="ECO:0007669"/>
    <property type="project" value="UniProtKB-EC"/>
</dbReference>
<protein>
    <recommendedName>
        <fullName evidence="2">RING-type E3 ubiquitin transferase</fullName>
        <ecNumber evidence="2">2.3.2.27</ecNumber>
    </recommendedName>
</protein>
<dbReference type="EC" id="2.3.2.27" evidence="2"/>
<dbReference type="InterPro" id="IPR051348">
    <property type="entry name" value="U-box_ubiquitin_ligases"/>
</dbReference>
<name>A0AAF0V221_SOLVR</name>
<evidence type="ECO:0000256" key="4">
    <source>
        <dbReference type="SAM" id="MobiDB-lite"/>
    </source>
</evidence>
<comment type="catalytic activity">
    <reaction evidence="1">
        <text>S-ubiquitinyl-[E2 ubiquitin-conjugating enzyme]-L-cysteine + [acceptor protein]-L-lysine = [E2 ubiquitin-conjugating enzyme]-L-cysteine + N(6)-ubiquitinyl-[acceptor protein]-L-lysine.</text>
        <dbReference type="EC" id="2.3.2.27"/>
    </reaction>
</comment>
<evidence type="ECO:0000313" key="6">
    <source>
        <dbReference type="Proteomes" id="UP001234989"/>
    </source>
</evidence>
<feature type="compositionally biased region" description="Low complexity" evidence="4">
    <location>
        <begin position="147"/>
        <end position="161"/>
    </location>
</feature>
<feature type="non-terminal residue" evidence="5">
    <location>
        <position position="181"/>
    </location>
</feature>
<keyword evidence="3" id="KW-0833">Ubl conjugation pathway</keyword>
<proteinExistence type="predicted"/>
<evidence type="ECO:0000256" key="1">
    <source>
        <dbReference type="ARBA" id="ARBA00000900"/>
    </source>
</evidence>
<dbReference type="PANTHER" id="PTHR45647:SF25">
    <property type="entry name" value="ADENINE NUCLEOTIDE ALPHA HYDROLASES-LIKE SUPERFAMILY PROTEIN"/>
    <property type="match status" value="1"/>
</dbReference>
<evidence type="ECO:0000256" key="2">
    <source>
        <dbReference type="ARBA" id="ARBA00012483"/>
    </source>
</evidence>
<organism evidence="5 6">
    <name type="scientific">Solanum verrucosum</name>
    <dbReference type="NCBI Taxonomy" id="315347"/>
    <lineage>
        <taxon>Eukaryota</taxon>
        <taxon>Viridiplantae</taxon>
        <taxon>Streptophyta</taxon>
        <taxon>Embryophyta</taxon>
        <taxon>Tracheophyta</taxon>
        <taxon>Spermatophyta</taxon>
        <taxon>Magnoliopsida</taxon>
        <taxon>eudicotyledons</taxon>
        <taxon>Gunneridae</taxon>
        <taxon>Pentapetalae</taxon>
        <taxon>asterids</taxon>
        <taxon>lamiids</taxon>
        <taxon>Solanales</taxon>
        <taxon>Solanaceae</taxon>
        <taxon>Solanoideae</taxon>
        <taxon>Solaneae</taxon>
        <taxon>Solanum</taxon>
    </lineage>
</organism>
<feature type="region of interest" description="Disordered" evidence="4">
    <location>
        <begin position="1"/>
        <end position="28"/>
    </location>
</feature>
<accession>A0AAF0V221</accession>
<feature type="compositionally biased region" description="Polar residues" evidence="4">
    <location>
        <begin position="1"/>
        <end position="24"/>
    </location>
</feature>
<dbReference type="EMBL" id="CP133623">
    <property type="protein sequence ID" value="WMV57070.1"/>
    <property type="molecule type" value="Genomic_DNA"/>
</dbReference>
<evidence type="ECO:0000256" key="3">
    <source>
        <dbReference type="ARBA" id="ARBA00022786"/>
    </source>
</evidence>
<reference evidence="5" key="1">
    <citation type="submission" date="2023-08" db="EMBL/GenBank/DDBJ databases">
        <title>A de novo genome assembly of Solanum verrucosum Schlechtendal, a Mexican diploid species geographically isolated from the other diploid A-genome species in potato relatives.</title>
        <authorList>
            <person name="Hosaka K."/>
        </authorList>
    </citation>
    <scope>NUCLEOTIDE SEQUENCE</scope>
    <source>
        <tissue evidence="5">Young leaves</tissue>
    </source>
</reference>
<dbReference type="PANTHER" id="PTHR45647">
    <property type="entry name" value="OS02G0152300 PROTEIN"/>
    <property type="match status" value="1"/>
</dbReference>
<evidence type="ECO:0000313" key="5">
    <source>
        <dbReference type="EMBL" id="WMV57070.1"/>
    </source>
</evidence>
<feature type="compositionally biased region" description="Pro residues" evidence="4">
    <location>
        <begin position="162"/>
        <end position="172"/>
    </location>
</feature>
<feature type="region of interest" description="Disordered" evidence="4">
    <location>
        <begin position="142"/>
        <end position="181"/>
    </location>
</feature>
<sequence length="181" mass="19412">MSLNPVLSGFHPTSSTKSNQNSDEGGSGIIELDQQTKELFLPFRIQCYDIVLDDTDVARAVIEYATRTGVEVLIVGASTRGGLLRFKAKDIPGGILKGAPDFCTVHVISKSGKISSTRAASRSAPFVHPLRHQLMQPVSTKFAPFDTSTPSSTNSRSSFPGDPKPVCDPPPSTLQSDTMSF</sequence>